<evidence type="ECO:0000256" key="8">
    <source>
        <dbReference type="ARBA" id="ARBA00022967"/>
    </source>
</evidence>
<dbReference type="PANTHER" id="PTHR45630:SF11">
    <property type="entry name" value="CATION-TRANSPORTING P-TYPE ATPASE N-TERMINAL DOMAIN-CONTAINING PROTEIN"/>
    <property type="match status" value="1"/>
</dbReference>
<keyword evidence="7" id="KW-0460">Magnesium</keyword>
<dbReference type="SFLD" id="SFLDF00027">
    <property type="entry name" value="p-type_atpase"/>
    <property type="match status" value="1"/>
</dbReference>
<keyword evidence="3 11" id="KW-0812">Transmembrane</keyword>
<feature type="transmembrane region" description="Helical" evidence="11">
    <location>
        <begin position="1322"/>
        <end position="1348"/>
    </location>
</feature>
<dbReference type="Pfam" id="PF00690">
    <property type="entry name" value="Cation_ATPase_N"/>
    <property type="match status" value="1"/>
</dbReference>
<dbReference type="InterPro" id="IPR023298">
    <property type="entry name" value="ATPase_P-typ_TM_dom_sf"/>
</dbReference>
<feature type="transmembrane region" description="Helical" evidence="11">
    <location>
        <begin position="163"/>
        <end position="185"/>
    </location>
</feature>
<feature type="transmembrane region" description="Helical" evidence="11">
    <location>
        <begin position="621"/>
        <end position="641"/>
    </location>
</feature>
<dbReference type="OrthoDB" id="48943at2759"/>
<protein>
    <submittedName>
        <fullName evidence="15">Uncharacterized protein</fullName>
    </submittedName>
</protein>
<keyword evidence="4" id="KW-0479">Metal-binding</keyword>
<keyword evidence="5" id="KW-0547">Nucleotide-binding</keyword>
<feature type="transmembrane region" description="Helical" evidence="11">
    <location>
        <begin position="1171"/>
        <end position="1193"/>
    </location>
</feature>
<dbReference type="NCBIfam" id="TIGR01494">
    <property type="entry name" value="ATPase_P-type"/>
    <property type="match status" value="1"/>
</dbReference>
<evidence type="ECO:0000259" key="14">
    <source>
        <dbReference type="Pfam" id="PF00690"/>
    </source>
</evidence>
<evidence type="ECO:0000256" key="11">
    <source>
        <dbReference type="SAM" id="Phobius"/>
    </source>
</evidence>
<dbReference type="STRING" id="61424.A0A2T9YNP8"/>
<name>A0A2T9YNP8_9FUNG</name>
<dbReference type="InterPro" id="IPR008250">
    <property type="entry name" value="ATPase_P-typ_transduc_dom_A_sf"/>
</dbReference>
<evidence type="ECO:0000256" key="10">
    <source>
        <dbReference type="ARBA" id="ARBA00023136"/>
    </source>
</evidence>
<feature type="transmembrane region" description="Helical" evidence="11">
    <location>
        <begin position="291"/>
        <end position="309"/>
    </location>
</feature>
<evidence type="ECO:0000256" key="9">
    <source>
        <dbReference type="ARBA" id="ARBA00022989"/>
    </source>
</evidence>
<dbReference type="InterPro" id="IPR036412">
    <property type="entry name" value="HAD-like_sf"/>
</dbReference>
<keyword evidence="8" id="KW-1278">Translocase</keyword>
<dbReference type="EMBL" id="MBFT01000285">
    <property type="protein sequence ID" value="PVU93956.1"/>
    <property type="molecule type" value="Genomic_DNA"/>
</dbReference>
<sequence>MFFFLPFFCLLAPSLSAPVFNTVNNKDTAGNKCPLTTLVRLECPMICVSSIDKCPSITNPNCKQGENLCYDGICRDECPSNLANPCMCGLSSQEVSSSIQSMFPCLSYVAKNVVNYNSSEPNVNKISCLGYLGVGDIPDWSPDLSSDTAYLVCPAVAVPSFRMLQPIFIAFWALVITQLAVYGYWRIYKSLAEKSIFRRSASTTSSKNSKNKEMEISHSGDSYTTLMNDTEAFKVKGLRKCSAGISSLYNIHFTSFGLFVLMTILCLDYYGFITGVGAGLTFGDYNYNGRVFIIIWMYMMVWVLVLVLYRDKLNNHFMLVTSLEHAEYVEVDEEIKPIIFDAEKAGKLTRIVLELEKKYKNMFGKNFKTLTLKIQKTKLGTKYFVYNYTRFLFNQNKFEKFIIETPTNVPNHHGLSSQEALKRLEYIGPNYIPVYVPSYLKAIFNEFMSFFYIYQFMVGLVNTIVILASAFVKVSIKLNAEKKIKKMAEYEDTCLVIRDDKVTEISTKMLVLGDIIVVERGKRAPCDFVLLKGEVIVDESSLTGEATPIRKLEIRQDNQENPGKISTILSGTHVLESSDLGEKQSTGLVIGTGASSEKGKLIVKILSPREIQFIFNLQIRVVMAILTIQGLIWFVLILWLLKKSAVASWFSAMYALVEIISPILPAALVIGQSVAVHNLRKKGIFCVDVPRVVVAGKIQMFCFDKTGTLTNEGLGFNGINEIRNLDGKAEILPLSKNKNSYSRIPSIGLASCHSLSKLQDKMIGNPVDIEMFKSSGWKFERDLETGERIMIPPSDAKCSDGFPYSKVKVIKENEFQHSRLSMSICVQEIDSKDIHIFVKGSFEKIAELSDKDSIPSDYVQISQDLAKEGCYVLALSHKNLGKIDPSIPMKWSRDEMENGGKLVSILSFKNELKPDTKDALEEIREGNTRNVMITGDTALTGIHIARQCGMIRKENRVFLCDFDKLFGELVWKDVDNDLLVSEEDVLAQLGTNIDLSITGKAFEILYERNRIRELLLYTRVFGRMSPENKVLCIELHMEHGVTAMCGDGGNDCGALRTAHVGIALSNAEASIVSPFSTGKKSIYSCVELLSEGRGALATSFANYKFLILYGQTMAIFKVISMYYSATISQAVWISIDGFISVGMCLSISLSKPLKKLTSTRPTARILGYHTMLSTIGQVVINWAYVVAMFVILYTKEWFRCHEFDSSTTDYIKWWLLGDNYEAMTLGLLIMIQFVNCGFISNFGYKFRQIWYKNYVLVVVYLTFVSLLSYIMLANPNRLGCTFRMNCGDPDVLVSLGYPRPNFYIEPYNIPQGHNVLPKNFRIFLWIFAASNTIIGVLWEVLIVSGPIGEYIKGKRISKSNI</sequence>
<dbReference type="InterPro" id="IPR004014">
    <property type="entry name" value="ATPase_P-typ_cation-transptr_N"/>
</dbReference>
<dbReference type="SUPFAM" id="SSF81665">
    <property type="entry name" value="Calcium ATPase, transmembrane domain M"/>
    <property type="match status" value="1"/>
</dbReference>
<feature type="transmembrane region" description="Helical" evidence="11">
    <location>
        <begin position="248"/>
        <end position="271"/>
    </location>
</feature>
<dbReference type="InterPro" id="IPR001757">
    <property type="entry name" value="P_typ_ATPase"/>
</dbReference>
<evidence type="ECO:0000256" key="1">
    <source>
        <dbReference type="ARBA" id="ARBA00004141"/>
    </source>
</evidence>
<dbReference type="GO" id="GO:0016887">
    <property type="term" value="F:ATP hydrolysis activity"/>
    <property type="evidence" value="ECO:0007669"/>
    <property type="project" value="InterPro"/>
</dbReference>
<dbReference type="Gene3D" id="2.70.150.10">
    <property type="entry name" value="Calcium-transporting ATPase, cytoplasmic transduction domain A"/>
    <property type="match status" value="1"/>
</dbReference>
<evidence type="ECO:0000256" key="12">
    <source>
        <dbReference type="SAM" id="SignalP"/>
    </source>
</evidence>
<feature type="transmembrane region" description="Helical" evidence="11">
    <location>
        <begin position="1254"/>
        <end position="1272"/>
    </location>
</feature>
<feature type="signal peptide" evidence="12">
    <location>
        <begin position="1"/>
        <end position="16"/>
    </location>
</feature>
<dbReference type="SUPFAM" id="SSF81653">
    <property type="entry name" value="Calcium ATPase, transduction domain A"/>
    <property type="match status" value="1"/>
</dbReference>
<keyword evidence="9 11" id="KW-1133">Transmembrane helix</keyword>
<evidence type="ECO:0000256" key="3">
    <source>
        <dbReference type="ARBA" id="ARBA00022692"/>
    </source>
</evidence>
<dbReference type="InterPro" id="IPR059000">
    <property type="entry name" value="ATPase_P-type_domA"/>
</dbReference>
<dbReference type="PROSITE" id="PS01229">
    <property type="entry name" value="COF_2"/>
    <property type="match status" value="1"/>
</dbReference>
<dbReference type="Proteomes" id="UP000245699">
    <property type="component" value="Unassembled WGS sequence"/>
</dbReference>
<dbReference type="PROSITE" id="PS00154">
    <property type="entry name" value="ATPASE_E1_E2"/>
    <property type="match status" value="1"/>
</dbReference>
<evidence type="ECO:0000313" key="16">
    <source>
        <dbReference type="Proteomes" id="UP000245699"/>
    </source>
</evidence>
<dbReference type="SUPFAM" id="SSF56784">
    <property type="entry name" value="HAD-like"/>
    <property type="match status" value="1"/>
</dbReference>
<comment type="similarity">
    <text evidence="2">Belongs to the cation transport ATPase (P-type) (TC 3.A.3) family. Type V subfamily.</text>
</comment>
<feature type="transmembrane region" description="Helical" evidence="11">
    <location>
        <begin position="450"/>
        <end position="476"/>
    </location>
</feature>
<keyword evidence="6" id="KW-0067">ATP-binding</keyword>
<comment type="subcellular location">
    <subcellularLocation>
        <location evidence="1">Membrane</location>
        <topology evidence="1">Multi-pass membrane protein</topology>
    </subcellularLocation>
</comment>
<evidence type="ECO:0000256" key="2">
    <source>
        <dbReference type="ARBA" id="ARBA00006000"/>
    </source>
</evidence>
<feature type="transmembrane region" description="Helical" evidence="11">
    <location>
        <begin position="1131"/>
        <end position="1150"/>
    </location>
</feature>
<evidence type="ECO:0000313" key="15">
    <source>
        <dbReference type="EMBL" id="PVU93956.1"/>
    </source>
</evidence>
<reference evidence="15 16" key="1">
    <citation type="journal article" date="2018" name="MBio">
        <title>Comparative Genomics Reveals the Core Gene Toolbox for the Fungus-Insect Symbiosis.</title>
        <authorList>
            <person name="Wang Y."/>
            <person name="Stata M."/>
            <person name="Wang W."/>
            <person name="Stajich J.E."/>
            <person name="White M.M."/>
            <person name="Moncalvo J.M."/>
        </authorList>
    </citation>
    <scope>NUCLEOTIDE SEQUENCE [LARGE SCALE GENOMIC DNA]</scope>
    <source>
        <strain evidence="15 16">AUS-77-4</strain>
    </source>
</reference>
<dbReference type="Gene3D" id="3.40.50.1000">
    <property type="entry name" value="HAD superfamily/HAD-like"/>
    <property type="match status" value="1"/>
</dbReference>
<dbReference type="SFLD" id="SFLDS00003">
    <property type="entry name" value="Haloacid_Dehalogenase"/>
    <property type="match status" value="1"/>
</dbReference>
<comment type="caution">
    <text evidence="15">The sequence shown here is derived from an EMBL/GenBank/DDBJ whole genome shotgun (WGS) entry which is preliminary data.</text>
</comment>
<keyword evidence="10 11" id="KW-0472">Membrane</keyword>
<evidence type="ECO:0000256" key="7">
    <source>
        <dbReference type="ARBA" id="ARBA00022842"/>
    </source>
</evidence>
<gene>
    <name evidence="15" type="ORF">BB559_003117</name>
</gene>
<proteinExistence type="inferred from homology"/>
<feature type="chain" id="PRO_5015744324" evidence="12">
    <location>
        <begin position="17"/>
        <end position="1361"/>
    </location>
</feature>
<dbReference type="Pfam" id="PF00122">
    <property type="entry name" value="E1-E2_ATPase"/>
    <property type="match status" value="1"/>
</dbReference>
<keyword evidence="16" id="KW-1185">Reference proteome</keyword>
<keyword evidence="12" id="KW-0732">Signal</keyword>
<dbReference type="InterPro" id="IPR023299">
    <property type="entry name" value="ATPase_P-typ_cyto_dom_N"/>
</dbReference>
<evidence type="ECO:0000259" key="13">
    <source>
        <dbReference type="Pfam" id="PF00122"/>
    </source>
</evidence>
<feature type="transmembrane region" description="Helical" evidence="11">
    <location>
        <begin position="647"/>
        <end position="671"/>
    </location>
</feature>
<feature type="domain" description="Cation-transporting P-type ATPase N-terminal" evidence="14">
    <location>
        <begin position="411"/>
        <end position="461"/>
    </location>
</feature>
<evidence type="ECO:0000256" key="5">
    <source>
        <dbReference type="ARBA" id="ARBA00022741"/>
    </source>
</evidence>
<accession>A0A2T9YNP8</accession>
<feature type="transmembrane region" description="Helical" evidence="11">
    <location>
        <begin position="1222"/>
        <end position="1242"/>
    </location>
</feature>
<evidence type="ECO:0000256" key="6">
    <source>
        <dbReference type="ARBA" id="ARBA00022840"/>
    </source>
</evidence>
<dbReference type="GO" id="GO:0019829">
    <property type="term" value="F:ATPase-coupled monoatomic cation transmembrane transporter activity"/>
    <property type="evidence" value="ECO:0007669"/>
    <property type="project" value="TreeGrafter"/>
</dbReference>
<dbReference type="PRINTS" id="PR00119">
    <property type="entry name" value="CATATPASE"/>
</dbReference>
<dbReference type="InterPro" id="IPR018303">
    <property type="entry name" value="ATPase_P-typ_P_site"/>
</dbReference>
<dbReference type="SFLD" id="SFLDG00002">
    <property type="entry name" value="C1.7:_P-type_atpase_like"/>
    <property type="match status" value="1"/>
</dbReference>
<dbReference type="SUPFAM" id="SSF81660">
    <property type="entry name" value="Metal cation-transporting ATPase, ATP-binding domain N"/>
    <property type="match status" value="1"/>
</dbReference>
<dbReference type="PANTHER" id="PTHR45630">
    <property type="entry name" value="CATION-TRANSPORTING ATPASE-RELATED"/>
    <property type="match status" value="1"/>
</dbReference>
<dbReference type="InterPro" id="IPR044492">
    <property type="entry name" value="P_typ_ATPase_HD_dom"/>
</dbReference>
<dbReference type="GO" id="GO:0005524">
    <property type="term" value="F:ATP binding"/>
    <property type="evidence" value="ECO:0007669"/>
    <property type="project" value="UniProtKB-KW"/>
</dbReference>
<dbReference type="Gene3D" id="3.40.1110.10">
    <property type="entry name" value="Calcium-transporting ATPase, cytoplasmic domain N"/>
    <property type="match status" value="1"/>
</dbReference>
<evidence type="ECO:0000256" key="4">
    <source>
        <dbReference type="ARBA" id="ARBA00022723"/>
    </source>
</evidence>
<dbReference type="GO" id="GO:0046872">
    <property type="term" value="F:metal ion binding"/>
    <property type="evidence" value="ECO:0007669"/>
    <property type="project" value="UniProtKB-KW"/>
</dbReference>
<feature type="domain" description="P-type ATPase A" evidence="13">
    <location>
        <begin position="492"/>
        <end position="602"/>
    </location>
</feature>
<dbReference type="InterPro" id="IPR023214">
    <property type="entry name" value="HAD_sf"/>
</dbReference>
<dbReference type="GO" id="GO:0140358">
    <property type="term" value="F:P-type transmembrane transporter activity"/>
    <property type="evidence" value="ECO:0007669"/>
    <property type="project" value="InterPro"/>
</dbReference>
<organism evidence="15 16">
    <name type="scientific">Furculomyces boomerangus</name>
    <dbReference type="NCBI Taxonomy" id="61424"/>
    <lineage>
        <taxon>Eukaryota</taxon>
        <taxon>Fungi</taxon>
        <taxon>Fungi incertae sedis</taxon>
        <taxon>Zoopagomycota</taxon>
        <taxon>Kickxellomycotina</taxon>
        <taxon>Harpellomycetes</taxon>
        <taxon>Harpellales</taxon>
        <taxon>Harpellaceae</taxon>
        <taxon>Furculomyces</taxon>
    </lineage>
</organism>
<dbReference type="GO" id="GO:0016020">
    <property type="term" value="C:membrane"/>
    <property type="evidence" value="ECO:0007669"/>
    <property type="project" value="UniProtKB-SubCell"/>
</dbReference>
<dbReference type="InterPro" id="IPR006544">
    <property type="entry name" value="P-type_TPase_V"/>
</dbReference>